<accession>A0AAW8DCW6</accession>
<dbReference type="PANTHER" id="PTHR32308:SF10">
    <property type="entry name" value="CITRATE LYASE SUBUNIT BETA"/>
    <property type="match status" value="1"/>
</dbReference>
<dbReference type="RefSeq" id="WP_306961782.1">
    <property type="nucleotide sequence ID" value="NZ_JAUSRG010000006.1"/>
</dbReference>
<proteinExistence type="predicted"/>
<dbReference type="EMBL" id="JAUSRG010000006">
    <property type="protein sequence ID" value="MDP9905633.1"/>
    <property type="molecule type" value="Genomic_DNA"/>
</dbReference>
<dbReference type="Pfam" id="PF15617">
    <property type="entry name" value="C-C_Bond_Lyase"/>
    <property type="match status" value="1"/>
</dbReference>
<keyword evidence="4" id="KW-0456">Lyase</keyword>
<evidence type="ECO:0000256" key="3">
    <source>
        <dbReference type="ARBA" id="ARBA00022842"/>
    </source>
</evidence>
<dbReference type="Gene3D" id="3.20.20.60">
    <property type="entry name" value="Phosphoenolpyruvate-binding domains"/>
    <property type="match status" value="2"/>
</dbReference>
<evidence type="ECO:0000313" key="7">
    <source>
        <dbReference type="Proteomes" id="UP001242995"/>
    </source>
</evidence>
<dbReference type="InterPro" id="IPR015813">
    <property type="entry name" value="Pyrv/PenolPyrv_kinase-like_dom"/>
</dbReference>
<keyword evidence="3" id="KW-0460">Magnesium</keyword>
<dbReference type="GO" id="GO:0000287">
    <property type="term" value="F:magnesium ion binding"/>
    <property type="evidence" value="ECO:0007669"/>
    <property type="project" value="TreeGrafter"/>
</dbReference>
<dbReference type="EMBL" id="JAUSTF010000001">
    <property type="protein sequence ID" value="MDQ0178627.1"/>
    <property type="molecule type" value="Genomic_DNA"/>
</dbReference>
<dbReference type="SUPFAM" id="SSF51621">
    <property type="entry name" value="Phosphoenolpyruvate/pyruvate domain"/>
    <property type="match status" value="1"/>
</dbReference>
<evidence type="ECO:0000313" key="5">
    <source>
        <dbReference type="EMBL" id="MDQ0178627.1"/>
    </source>
</evidence>
<dbReference type="InterPro" id="IPR039480">
    <property type="entry name" value="C-C_Bond_Lyase-like"/>
</dbReference>
<evidence type="ECO:0000313" key="6">
    <source>
        <dbReference type="Proteomes" id="UP001230951"/>
    </source>
</evidence>
<protein>
    <submittedName>
        <fullName evidence="4">Citrate lyase beta subunit</fullName>
    </submittedName>
</protein>
<sequence>MQHFEALAESVKERLFHVRPEALDRAADPGLLAVALGATLYLPATRATLVRDIRKQARSGCISTVVCLEDSVPDNELDFAEDNLLQALKELDALDGCDGLPLIFIRCRTPEQLLSVGRRAGAALSVVYGFVLPKFENESGRGRAFLDTLNVLNEESGRTLEAGGQPLRAMPIIEAITTTQLETRARALADNLAVITEFRELVLSVRIGATDMSSAFGLRRSRDLTIYDVQAVASIIGDVVNIFGRPELGWVISGAVWEHFGTAERVLRPQLRSTPFEAANEVELRQRILMENLDGLIREIELDQANGLLGKTVIHPSHVPVVHSMMVVSHEEYLDALDIVGNPGGGAMASSYGNKMNESKPHGAWAVRTLLRARAFGVARQGVGFVELLEASMR</sequence>
<evidence type="ECO:0000256" key="1">
    <source>
        <dbReference type="ARBA" id="ARBA00001946"/>
    </source>
</evidence>
<evidence type="ECO:0000313" key="4">
    <source>
        <dbReference type="EMBL" id="MDP9905633.1"/>
    </source>
</evidence>
<keyword evidence="2" id="KW-0479">Metal-binding</keyword>
<comment type="cofactor">
    <cofactor evidence="1">
        <name>Mg(2+)</name>
        <dbReference type="ChEBI" id="CHEBI:18420"/>
    </cofactor>
</comment>
<gene>
    <name evidence="4" type="ORF">J2S90_002604</name>
    <name evidence="5" type="ORF">J2S93_000034</name>
</gene>
<reference evidence="4 6" key="1">
    <citation type="submission" date="2023-07" db="EMBL/GenBank/DDBJ databases">
        <title>Sorghum-associated microbial communities from plants grown in Nebraska, USA.</title>
        <authorList>
            <person name="Schachtman D."/>
        </authorList>
    </citation>
    <scope>NUCLEOTIDE SEQUENCE</scope>
    <source>
        <strain evidence="4">DS1006</strain>
        <strain evidence="5 6">DS1016</strain>
    </source>
</reference>
<dbReference type="PANTHER" id="PTHR32308">
    <property type="entry name" value="LYASE BETA SUBUNIT, PUTATIVE (AFU_ORTHOLOGUE AFUA_4G13030)-RELATED"/>
    <property type="match status" value="1"/>
</dbReference>
<name>A0AAW8DCW6_9MICC</name>
<dbReference type="AlphaFoldDB" id="A0AAW8DCW6"/>
<dbReference type="GO" id="GO:0006107">
    <property type="term" value="P:oxaloacetate metabolic process"/>
    <property type="evidence" value="ECO:0007669"/>
    <property type="project" value="TreeGrafter"/>
</dbReference>
<dbReference type="InterPro" id="IPR040442">
    <property type="entry name" value="Pyrv_kinase-like_dom_sf"/>
</dbReference>
<dbReference type="Proteomes" id="UP001230951">
    <property type="component" value="Unassembled WGS sequence"/>
</dbReference>
<dbReference type="Proteomes" id="UP001242995">
    <property type="component" value="Unassembled WGS sequence"/>
</dbReference>
<evidence type="ECO:0000256" key="2">
    <source>
        <dbReference type="ARBA" id="ARBA00022723"/>
    </source>
</evidence>
<keyword evidence="6" id="KW-1185">Reference proteome</keyword>
<organism evidence="4 7">
    <name type="scientific">Arthrobacter bambusae</name>
    <dbReference type="NCBI Taxonomy" id="1338426"/>
    <lineage>
        <taxon>Bacteria</taxon>
        <taxon>Bacillati</taxon>
        <taxon>Actinomycetota</taxon>
        <taxon>Actinomycetes</taxon>
        <taxon>Micrococcales</taxon>
        <taxon>Micrococcaceae</taxon>
        <taxon>Arthrobacter</taxon>
    </lineage>
</organism>
<dbReference type="GO" id="GO:0016829">
    <property type="term" value="F:lyase activity"/>
    <property type="evidence" value="ECO:0007669"/>
    <property type="project" value="UniProtKB-KW"/>
</dbReference>
<comment type="caution">
    <text evidence="4">The sequence shown here is derived from an EMBL/GenBank/DDBJ whole genome shotgun (WGS) entry which is preliminary data.</text>
</comment>